<keyword evidence="2 6" id="KW-0285">Flavoprotein</keyword>
<proteinExistence type="predicted"/>
<feature type="transmembrane region" description="Helical" evidence="6">
    <location>
        <begin position="73"/>
        <end position="94"/>
    </location>
</feature>
<evidence type="ECO:0000256" key="3">
    <source>
        <dbReference type="ARBA" id="ARBA00022827"/>
    </source>
</evidence>
<dbReference type="GO" id="GO:0004857">
    <property type="term" value="F:enzyme inhibitor activity"/>
    <property type="evidence" value="ECO:0007669"/>
    <property type="project" value="InterPro"/>
</dbReference>
<dbReference type="InterPro" id="IPR017905">
    <property type="entry name" value="ERV/ALR_sulphydryl_oxidase"/>
</dbReference>
<comment type="cofactor">
    <cofactor evidence="1 6">
        <name>FAD</name>
        <dbReference type="ChEBI" id="CHEBI:57692"/>
    </cofactor>
</comment>
<keyword evidence="6" id="KW-0472">Membrane</keyword>
<dbReference type="SMART" id="SM00856">
    <property type="entry name" value="PMEI"/>
    <property type="match status" value="1"/>
</dbReference>
<comment type="catalytic activity">
    <reaction evidence="6">
        <text>2 R'C(R)SH + O2 = R'C(R)S-S(R)CR' + H2O2</text>
        <dbReference type="Rhea" id="RHEA:17357"/>
        <dbReference type="ChEBI" id="CHEBI:15379"/>
        <dbReference type="ChEBI" id="CHEBI:16240"/>
        <dbReference type="ChEBI" id="CHEBI:16520"/>
        <dbReference type="ChEBI" id="CHEBI:17412"/>
        <dbReference type="EC" id="1.8.3.2"/>
    </reaction>
</comment>
<sequence>MNIGCFLYLLHLPCTTQTAVAPPLTSPPGFSTWDSCEVNNCGFGLQVDQICSTFFVEYQDLVVWVLLRFDACLFYFLISIGIKCLLVASLLVFLQETSATPVTKEELGRATWTLLHTLAAQYPDKPTRQQKKDVKELMGILSRIYPCKECADHFKEVLSIEEVLNDAVGVEDRGLEAVEIDIVGLLELVFVVGGDGGGAEPKLPLLMAVEGATLGDLVRSSSFPTICLRTLSTYAGPAQTPAELAQASVKVSLSRANKASSYLSTLRTSSKRKAGALSDCLSQIFNTVDELGRTLSELKHLRRSYKQKSFQALALKPSNTDQNETQANPVQAGSQGDFSQWLCHVHNIVNRSLGKLVFPCERVDARWGKLECEQRACDLQGITTNFGKEIR</sequence>
<dbReference type="Gene3D" id="1.20.120.310">
    <property type="entry name" value="ERV/ALR sulfhydryl oxidase domain"/>
    <property type="match status" value="1"/>
</dbReference>
<feature type="domain" description="ERV/ALR sulfhydryl oxidase" evidence="8">
    <location>
        <begin position="100"/>
        <end position="367"/>
    </location>
</feature>
<dbReference type="Gene3D" id="1.20.140.40">
    <property type="entry name" value="Invertase/pectin methylesterase inhibitor family protein"/>
    <property type="match status" value="1"/>
</dbReference>
<reference evidence="9" key="1">
    <citation type="submission" date="2022-12" db="EMBL/GenBank/DDBJ databases">
        <title>Draft genome assemblies for two species of Escallonia (Escalloniales).</title>
        <authorList>
            <person name="Chanderbali A."/>
            <person name="Dervinis C."/>
            <person name="Anghel I."/>
            <person name="Soltis D."/>
            <person name="Soltis P."/>
            <person name="Zapata F."/>
        </authorList>
    </citation>
    <scope>NUCLEOTIDE SEQUENCE</scope>
    <source>
        <strain evidence="9">UCBG64.0493</strain>
        <tissue evidence="9">Leaf</tissue>
    </source>
</reference>
<evidence type="ECO:0000256" key="6">
    <source>
        <dbReference type="RuleBase" id="RU371123"/>
    </source>
</evidence>
<comment type="caution">
    <text evidence="9">The sequence shown here is derived from an EMBL/GenBank/DDBJ whole genome shotgun (WGS) entry which is preliminary data.</text>
</comment>
<evidence type="ECO:0000313" key="9">
    <source>
        <dbReference type="EMBL" id="KAK3035747.1"/>
    </source>
</evidence>
<accession>A0AA89BGI6</accession>
<keyword evidence="7" id="KW-0732">Signal</keyword>
<feature type="chain" id="PRO_5041743529" description="Sulfhydryl oxidase" evidence="7">
    <location>
        <begin position="22"/>
        <end position="391"/>
    </location>
</feature>
<dbReference type="EC" id="1.8.3.2" evidence="6"/>
<dbReference type="SUPFAM" id="SSF101148">
    <property type="entry name" value="Plant invertase/pectin methylesterase inhibitor"/>
    <property type="match status" value="1"/>
</dbReference>
<dbReference type="SUPFAM" id="SSF69000">
    <property type="entry name" value="FAD-dependent thiol oxidase"/>
    <property type="match status" value="2"/>
</dbReference>
<dbReference type="GO" id="GO:0016971">
    <property type="term" value="F:flavin-dependent sulfhydryl oxidase activity"/>
    <property type="evidence" value="ECO:0007669"/>
    <property type="project" value="InterPro"/>
</dbReference>
<keyword evidence="6" id="KW-1133">Transmembrane helix</keyword>
<evidence type="ECO:0000256" key="7">
    <source>
        <dbReference type="SAM" id="SignalP"/>
    </source>
</evidence>
<dbReference type="Pfam" id="PF04043">
    <property type="entry name" value="PMEI"/>
    <property type="match status" value="1"/>
</dbReference>
<keyword evidence="6" id="KW-0812">Transmembrane</keyword>
<dbReference type="PANTHER" id="PTHR12645">
    <property type="entry name" value="ALR/ERV"/>
    <property type="match status" value="1"/>
</dbReference>
<feature type="signal peptide" evidence="7">
    <location>
        <begin position="1"/>
        <end position="21"/>
    </location>
</feature>
<dbReference type="InterPro" id="IPR006501">
    <property type="entry name" value="Pectinesterase_inhib_dom"/>
</dbReference>
<dbReference type="InterPro" id="IPR039799">
    <property type="entry name" value="ALR/ERV"/>
</dbReference>
<organism evidence="9 10">
    <name type="scientific">Escallonia herrerae</name>
    <dbReference type="NCBI Taxonomy" id="1293975"/>
    <lineage>
        <taxon>Eukaryota</taxon>
        <taxon>Viridiplantae</taxon>
        <taxon>Streptophyta</taxon>
        <taxon>Embryophyta</taxon>
        <taxon>Tracheophyta</taxon>
        <taxon>Spermatophyta</taxon>
        <taxon>Magnoliopsida</taxon>
        <taxon>eudicotyledons</taxon>
        <taxon>Gunneridae</taxon>
        <taxon>Pentapetalae</taxon>
        <taxon>asterids</taxon>
        <taxon>campanulids</taxon>
        <taxon>Escalloniales</taxon>
        <taxon>Escalloniaceae</taxon>
        <taxon>Escallonia</taxon>
    </lineage>
</organism>
<keyword evidence="3 6" id="KW-0274">FAD</keyword>
<dbReference type="AlphaFoldDB" id="A0AA89BGI6"/>
<evidence type="ECO:0000256" key="5">
    <source>
        <dbReference type="ARBA" id="ARBA00023157"/>
    </source>
</evidence>
<protein>
    <recommendedName>
        <fullName evidence="6">Sulfhydryl oxidase</fullName>
        <ecNumber evidence="6">1.8.3.2</ecNumber>
    </recommendedName>
</protein>
<dbReference type="InterPro" id="IPR036774">
    <property type="entry name" value="ERV/ALR_sulphydryl_oxid_sf"/>
</dbReference>
<keyword evidence="10" id="KW-1185">Reference proteome</keyword>
<dbReference type="PROSITE" id="PS51324">
    <property type="entry name" value="ERV_ALR"/>
    <property type="match status" value="1"/>
</dbReference>
<evidence type="ECO:0000256" key="1">
    <source>
        <dbReference type="ARBA" id="ARBA00001974"/>
    </source>
</evidence>
<dbReference type="Pfam" id="PF04777">
    <property type="entry name" value="Evr1_Alr"/>
    <property type="match status" value="2"/>
</dbReference>
<evidence type="ECO:0000313" key="10">
    <source>
        <dbReference type="Proteomes" id="UP001188597"/>
    </source>
</evidence>
<dbReference type="InterPro" id="IPR035513">
    <property type="entry name" value="Invertase/methylesterase_inhib"/>
</dbReference>
<keyword evidence="4 6" id="KW-0560">Oxidoreductase</keyword>
<dbReference type="PANTHER" id="PTHR12645:SF0">
    <property type="entry name" value="FAD-LINKED SULFHYDRYL OXIDASE ALR"/>
    <property type="match status" value="1"/>
</dbReference>
<dbReference type="CDD" id="cd15798">
    <property type="entry name" value="PMEI-like_3"/>
    <property type="match status" value="1"/>
</dbReference>
<name>A0AA89BGI6_9ASTE</name>
<dbReference type="GO" id="GO:0050660">
    <property type="term" value="F:flavin adenine dinucleotide binding"/>
    <property type="evidence" value="ECO:0007669"/>
    <property type="project" value="TreeGrafter"/>
</dbReference>
<evidence type="ECO:0000256" key="4">
    <source>
        <dbReference type="ARBA" id="ARBA00023002"/>
    </source>
</evidence>
<gene>
    <name evidence="9" type="ORF">RJ639_033449</name>
</gene>
<evidence type="ECO:0000259" key="8">
    <source>
        <dbReference type="PROSITE" id="PS51324"/>
    </source>
</evidence>
<dbReference type="EMBL" id="JAVXUP010000167">
    <property type="protein sequence ID" value="KAK3035747.1"/>
    <property type="molecule type" value="Genomic_DNA"/>
</dbReference>
<dbReference type="GO" id="GO:0005739">
    <property type="term" value="C:mitochondrion"/>
    <property type="evidence" value="ECO:0007669"/>
    <property type="project" value="TreeGrafter"/>
</dbReference>
<dbReference type="NCBIfam" id="TIGR01614">
    <property type="entry name" value="PME_inhib"/>
    <property type="match status" value="1"/>
</dbReference>
<evidence type="ECO:0000256" key="2">
    <source>
        <dbReference type="ARBA" id="ARBA00022630"/>
    </source>
</evidence>
<keyword evidence="5" id="KW-1015">Disulfide bond</keyword>
<dbReference type="Proteomes" id="UP001188597">
    <property type="component" value="Unassembled WGS sequence"/>
</dbReference>